<evidence type="ECO:0000256" key="4">
    <source>
        <dbReference type="ARBA" id="ARBA00023163"/>
    </source>
</evidence>
<name>A0A7G5EKN4_9BURK</name>
<evidence type="ECO:0000313" key="7">
    <source>
        <dbReference type="Proteomes" id="UP000515240"/>
    </source>
</evidence>
<dbReference type="Pfam" id="PF00126">
    <property type="entry name" value="HTH_1"/>
    <property type="match status" value="1"/>
</dbReference>
<evidence type="ECO:0000256" key="1">
    <source>
        <dbReference type="ARBA" id="ARBA00009437"/>
    </source>
</evidence>
<dbReference type="KEGG" id="cpis:HS961_17910"/>
<sequence>MQKRVMPSMMALQCFEAVARHMSFTLAAQDLFLTQSAISKQIAQLEATVCQALFHRSARGLALTPAGRMYLGEVRSILNQVDASARYVMGYGEADETLTIAVQPTFGITWLVPRLRQFMQAYPHIQVVTKGDARPFDLMQSRIDVSLFYGDGSLPGADCHRLFEADVAVVCAPDILPAAGLASLAELEQLPMVQCSFRPEIWRDWFACQGFVPADAYRGPRFDTFSMCLQAAQEGIGLAIMPRMFAEQALAQGRLVQAWPFVQPSDGAYYVAHASHCAALPKIRHFVDWVRAQAQATQPLA</sequence>
<dbReference type="SUPFAM" id="SSF46785">
    <property type="entry name" value="Winged helix' DNA-binding domain"/>
    <property type="match status" value="1"/>
</dbReference>
<dbReference type="GO" id="GO:0043565">
    <property type="term" value="F:sequence-specific DNA binding"/>
    <property type="evidence" value="ECO:0007669"/>
    <property type="project" value="TreeGrafter"/>
</dbReference>
<proteinExistence type="inferred from homology"/>
<dbReference type="Proteomes" id="UP000515240">
    <property type="component" value="Chromosome"/>
</dbReference>
<evidence type="ECO:0000259" key="5">
    <source>
        <dbReference type="PROSITE" id="PS50931"/>
    </source>
</evidence>
<dbReference type="Pfam" id="PF03466">
    <property type="entry name" value="LysR_substrate"/>
    <property type="match status" value="1"/>
</dbReference>
<dbReference type="InterPro" id="IPR000847">
    <property type="entry name" value="LysR_HTH_N"/>
</dbReference>
<evidence type="ECO:0000256" key="2">
    <source>
        <dbReference type="ARBA" id="ARBA00023015"/>
    </source>
</evidence>
<dbReference type="Gene3D" id="3.40.190.10">
    <property type="entry name" value="Periplasmic binding protein-like II"/>
    <property type="match status" value="2"/>
</dbReference>
<gene>
    <name evidence="6" type="ORF">HS961_17910</name>
</gene>
<reference evidence="6 7" key="1">
    <citation type="journal article" date="2020" name="G3 (Bethesda)">
        <title>CeMbio - The Caenorhabditis elegans Microbiome Resource.</title>
        <authorList>
            <person name="Dirksen P."/>
            <person name="Assie A."/>
            <person name="Zimmermann J."/>
            <person name="Zhang F."/>
            <person name="Tietje A.M."/>
            <person name="Marsh S.A."/>
            <person name="Felix M.A."/>
            <person name="Shapira M."/>
            <person name="Kaleta C."/>
            <person name="Schulenburg H."/>
            <person name="Samuel B."/>
        </authorList>
    </citation>
    <scope>NUCLEOTIDE SEQUENCE [LARGE SCALE GENOMIC DNA]</scope>
    <source>
        <strain evidence="6 7">BIGb0172</strain>
    </source>
</reference>
<dbReference type="GO" id="GO:0003700">
    <property type="term" value="F:DNA-binding transcription factor activity"/>
    <property type="evidence" value="ECO:0007669"/>
    <property type="project" value="InterPro"/>
</dbReference>
<keyword evidence="2" id="KW-0805">Transcription regulation</keyword>
<protein>
    <submittedName>
        <fullName evidence="6">LysR family transcriptional regulator</fullName>
    </submittedName>
</protein>
<dbReference type="InterPro" id="IPR058163">
    <property type="entry name" value="LysR-type_TF_proteobact-type"/>
</dbReference>
<evidence type="ECO:0000313" key="6">
    <source>
        <dbReference type="EMBL" id="QMV74559.1"/>
    </source>
</evidence>
<organism evidence="6 7">
    <name type="scientific">Comamonas piscis</name>
    <dbReference type="NCBI Taxonomy" id="1562974"/>
    <lineage>
        <taxon>Bacteria</taxon>
        <taxon>Pseudomonadati</taxon>
        <taxon>Pseudomonadota</taxon>
        <taxon>Betaproteobacteria</taxon>
        <taxon>Burkholderiales</taxon>
        <taxon>Comamonadaceae</taxon>
        <taxon>Comamonas</taxon>
    </lineage>
</organism>
<dbReference type="PANTHER" id="PTHR30537">
    <property type="entry name" value="HTH-TYPE TRANSCRIPTIONAL REGULATOR"/>
    <property type="match status" value="1"/>
</dbReference>
<dbReference type="PANTHER" id="PTHR30537:SF26">
    <property type="entry name" value="GLYCINE CLEAVAGE SYSTEM TRANSCRIPTIONAL ACTIVATOR"/>
    <property type="match status" value="1"/>
</dbReference>
<dbReference type="Gene3D" id="1.10.10.10">
    <property type="entry name" value="Winged helix-like DNA-binding domain superfamily/Winged helix DNA-binding domain"/>
    <property type="match status" value="1"/>
</dbReference>
<dbReference type="FunFam" id="1.10.10.10:FF:000001">
    <property type="entry name" value="LysR family transcriptional regulator"/>
    <property type="match status" value="1"/>
</dbReference>
<accession>A0A7G5EKN4</accession>
<dbReference type="EMBL" id="CP058554">
    <property type="protein sequence ID" value="QMV74559.1"/>
    <property type="molecule type" value="Genomic_DNA"/>
</dbReference>
<keyword evidence="7" id="KW-1185">Reference proteome</keyword>
<dbReference type="GO" id="GO:0006351">
    <property type="term" value="P:DNA-templated transcription"/>
    <property type="evidence" value="ECO:0007669"/>
    <property type="project" value="TreeGrafter"/>
</dbReference>
<keyword evidence="3" id="KW-0238">DNA-binding</keyword>
<dbReference type="InterPro" id="IPR036388">
    <property type="entry name" value="WH-like_DNA-bd_sf"/>
</dbReference>
<dbReference type="InterPro" id="IPR005119">
    <property type="entry name" value="LysR_subst-bd"/>
</dbReference>
<dbReference type="InterPro" id="IPR036390">
    <property type="entry name" value="WH_DNA-bd_sf"/>
</dbReference>
<keyword evidence="4" id="KW-0804">Transcription</keyword>
<dbReference type="PRINTS" id="PR00039">
    <property type="entry name" value="HTHLYSR"/>
</dbReference>
<dbReference type="SUPFAM" id="SSF53850">
    <property type="entry name" value="Periplasmic binding protein-like II"/>
    <property type="match status" value="1"/>
</dbReference>
<dbReference type="RefSeq" id="WP_182324317.1">
    <property type="nucleotide sequence ID" value="NZ_CP058554.1"/>
</dbReference>
<evidence type="ECO:0000256" key="3">
    <source>
        <dbReference type="ARBA" id="ARBA00023125"/>
    </source>
</evidence>
<comment type="similarity">
    <text evidence="1">Belongs to the LysR transcriptional regulatory family.</text>
</comment>
<dbReference type="PROSITE" id="PS50931">
    <property type="entry name" value="HTH_LYSR"/>
    <property type="match status" value="1"/>
</dbReference>
<feature type="domain" description="HTH lysR-type" evidence="5">
    <location>
        <begin position="12"/>
        <end position="64"/>
    </location>
</feature>
<dbReference type="AlphaFoldDB" id="A0A7G5EKN4"/>